<evidence type="ECO:0000256" key="4">
    <source>
        <dbReference type="PROSITE-ProRule" id="PRU01024"/>
    </source>
</evidence>
<dbReference type="EMBL" id="CP027231">
    <property type="protein sequence ID" value="AVM51992.1"/>
    <property type="molecule type" value="Genomic_DNA"/>
</dbReference>
<dbReference type="InterPro" id="IPR010280">
    <property type="entry name" value="U5_MeTrfase_fam"/>
</dbReference>
<proteinExistence type="inferred from homology"/>
<dbReference type="InterPro" id="IPR002792">
    <property type="entry name" value="TRAM_dom"/>
</dbReference>
<evidence type="ECO:0000313" key="7">
    <source>
        <dbReference type="EMBL" id="AVM51992.1"/>
    </source>
</evidence>
<evidence type="ECO:0000256" key="5">
    <source>
        <dbReference type="PROSITE-ProRule" id="PRU10015"/>
    </source>
</evidence>
<evidence type="ECO:0000256" key="1">
    <source>
        <dbReference type="ARBA" id="ARBA00022603"/>
    </source>
</evidence>
<keyword evidence="3 4" id="KW-0949">S-adenosyl-L-methionine</keyword>
<keyword evidence="8" id="KW-1185">Reference proteome</keyword>
<gene>
    <name evidence="7" type="ORF">C4H11_02625</name>
</gene>
<dbReference type="InterPro" id="IPR029063">
    <property type="entry name" value="SAM-dependent_MTases_sf"/>
</dbReference>
<dbReference type="RefSeq" id="WP_106040374.1">
    <property type="nucleotide sequence ID" value="NZ_CP027231.1"/>
</dbReference>
<dbReference type="PANTHER" id="PTHR11061:SF30">
    <property type="entry name" value="TRNA (URACIL(54)-C(5))-METHYLTRANSFERASE"/>
    <property type="match status" value="1"/>
</dbReference>
<dbReference type="InterPro" id="IPR030390">
    <property type="entry name" value="MeTrfase_TrmA_AS"/>
</dbReference>
<feature type="active site" evidence="5">
    <location>
        <position position="430"/>
    </location>
</feature>
<reference evidence="7 8" key="1">
    <citation type="submission" date="2018-02" db="EMBL/GenBank/DDBJ databases">
        <authorList>
            <person name="Holder M.E."/>
            <person name="Ajami N.J."/>
            <person name="Petrosino J.F."/>
        </authorList>
    </citation>
    <scope>NUCLEOTIDE SEQUENCE [LARGE SCALE GENOMIC DNA]</scope>
    <source>
        <strain evidence="7 8">ATCC 33285</strain>
    </source>
</reference>
<dbReference type="Gene3D" id="2.40.50.140">
    <property type="entry name" value="Nucleic acid-binding proteins"/>
    <property type="match status" value="1"/>
</dbReference>
<feature type="binding site" evidence="4">
    <location>
        <position position="403"/>
    </location>
    <ligand>
        <name>S-adenosyl-L-methionine</name>
        <dbReference type="ChEBI" id="CHEBI:59789"/>
    </ligand>
</feature>
<dbReference type="SUPFAM" id="SSF50249">
    <property type="entry name" value="Nucleic acid-binding proteins"/>
    <property type="match status" value="1"/>
</dbReference>
<dbReference type="PROSITE" id="PS01231">
    <property type="entry name" value="TRMA_2"/>
    <property type="match status" value="1"/>
</dbReference>
<feature type="binding site" evidence="4">
    <location>
        <position position="333"/>
    </location>
    <ligand>
        <name>S-adenosyl-L-methionine</name>
        <dbReference type="ChEBI" id="CHEBI:59789"/>
    </ligand>
</feature>
<feature type="domain" description="TRAM" evidence="6">
    <location>
        <begin position="5"/>
        <end position="63"/>
    </location>
</feature>
<protein>
    <submittedName>
        <fullName evidence="7">23S rRNA (Uracil(1939)-C(5))-methyltransferase RlmD</fullName>
    </submittedName>
</protein>
<evidence type="ECO:0000313" key="8">
    <source>
        <dbReference type="Proteomes" id="UP000238304"/>
    </source>
</evidence>
<dbReference type="InterPro" id="IPR012340">
    <property type="entry name" value="NA-bd_OB-fold"/>
</dbReference>
<organism evidence="7 8">
    <name type="scientific">Bacteroides zoogleoformans</name>
    <dbReference type="NCBI Taxonomy" id="28119"/>
    <lineage>
        <taxon>Bacteria</taxon>
        <taxon>Pseudomonadati</taxon>
        <taxon>Bacteroidota</taxon>
        <taxon>Bacteroidia</taxon>
        <taxon>Bacteroidales</taxon>
        <taxon>Bacteroidaceae</taxon>
        <taxon>Bacteroides</taxon>
    </lineage>
</organism>
<keyword evidence="2 4" id="KW-0808">Transferase</keyword>
<comment type="similarity">
    <text evidence="4">Belongs to the class I-like SAM-binding methyltransferase superfamily. RNA M5U methyltransferase family.</text>
</comment>
<dbReference type="Proteomes" id="UP000238304">
    <property type="component" value="Chromosome"/>
</dbReference>
<evidence type="ECO:0000256" key="2">
    <source>
        <dbReference type="ARBA" id="ARBA00022679"/>
    </source>
</evidence>
<name>A0ABN5IGV8_9BACE</name>
<sequence>MARKRKELPLLERVTITDVAAEGKAIAKVDDLVVFVPYVVPGDVVDLQIKRKKHHYAEAEAVKFHEYSPVRAVPFCQHYGVCGGCKWQVLPYSEQIRYKQKQVADNLTRIGKIELPEISPILGSEKTRFYRNKLEYTFSDKRWLTAEEVRQNTVYEQMNAVGFHIPNAFDKVLAIEKCWLQDDISNRIRNAVRDYACEHDYPFINLRTHEGMLRNMIVRTSTTGQLMVILICKIEKEEEMALFKQLLQYVADTFPEITSLLYIINNKLNDTITDLDVHTFKGKDHIFEEMEGLRFKVGPKSFYQTNSGQAYNLYKVARHFAGLTGDELVYDLYTGTGTIANFVSRQARRVIGIEYVPEAIEDAKVNAEINGIENTLFFAGDMKDLLTEDFIDRYGRPDVIITDPPRAGMHQDVIDVILFAEPERIVYVSCNPATQARDLQLLDAKYRVKAVQPVDMFPHTHHVENVVLLQLKPGNEKSPATHHQPLTADR</sequence>
<keyword evidence="1 4" id="KW-0489">Methyltransferase</keyword>
<dbReference type="PROSITE" id="PS01230">
    <property type="entry name" value="TRMA_1"/>
    <property type="match status" value="1"/>
</dbReference>
<dbReference type="Pfam" id="PF05958">
    <property type="entry name" value="tRNA_U5-meth_tr"/>
    <property type="match status" value="1"/>
</dbReference>
<dbReference type="InterPro" id="IPR030391">
    <property type="entry name" value="MeTrfase_TrmA_CS"/>
</dbReference>
<dbReference type="Gene3D" id="3.40.50.150">
    <property type="entry name" value="Vaccinia Virus protein VP39"/>
    <property type="match status" value="1"/>
</dbReference>
<dbReference type="PROSITE" id="PS51687">
    <property type="entry name" value="SAM_MT_RNA_M5U"/>
    <property type="match status" value="1"/>
</dbReference>
<feature type="binding site" evidence="4">
    <location>
        <position position="354"/>
    </location>
    <ligand>
        <name>S-adenosyl-L-methionine</name>
        <dbReference type="ChEBI" id="CHEBI:59789"/>
    </ligand>
</feature>
<evidence type="ECO:0000259" key="6">
    <source>
        <dbReference type="PROSITE" id="PS50926"/>
    </source>
</evidence>
<dbReference type="Gene3D" id="2.40.50.1070">
    <property type="match status" value="1"/>
</dbReference>
<accession>A0ABN5IGV8</accession>
<evidence type="ECO:0000256" key="3">
    <source>
        <dbReference type="ARBA" id="ARBA00022691"/>
    </source>
</evidence>
<dbReference type="Pfam" id="PF01938">
    <property type="entry name" value="TRAM"/>
    <property type="match status" value="1"/>
</dbReference>
<dbReference type="PANTHER" id="PTHR11061">
    <property type="entry name" value="RNA M5U METHYLTRANSFERASE"/>
    <property type="match status" value="1"/>
</dbReference>
<dbReference type="SUPFAM" id="SSF53335">
    <property type="entry name" value="S-adenosyl-L-methionine-dependent methyltransferases"/>
    <property type="match status" value="1"/>
</dbReference>
<feature type="binding site" evidence="4">
    <location>
        <position position="304"/>
    </location>
    <ligand>
        <name>S-adenosyl-L-methionine</name>
        <dbReference type="ChEBI" id="CHEBI:59789"/>
    </ligand>
</feature>
<dbReference type="NCBIfam" id="TIGR00479">
    <property type="entry name" value="rumA"/>
    <property type="match status" value="1"/>
</dbReference>
<dbReference type="CDD" id="cd02440">
    <property type="entry name" value="AdoMet_MTases"/>
    <property type="match status" value="1"/>
</dbReference>
<dbReference type="PROSITE" id="PS50926">
    <property type="entry name" value="TRAM"/>
    <property type="match status" value="1"/>
</dbReference>
<feature type="active site" description="Nucleophile" evidence="4">
    <location>
        <position position="430"/>
    </location>
</feature>